<proteinExistence type="predicted"/>
<organism evidence="6 7">
    <name type="scientific">Streptomyces galilaeus</name>
    <dbReference type="NCBI Taxonomy" id="33899"/>
    <lineage>
        <taxon>Bacteria</taxon>
        <taxon>Bacillati</taxon>
        <taxon>Actinomycetota</taxon>
        <taxon>Actinomycetes</taxon>
        <taxon>Kitasatosporales</taxon>
        <taxon>Streptomycetaceae</taxon>
        <taxon>Streptomyces</taxon>
    </lineage>
</organism>
<dbReference type="Proteomes" id="UP001631993">
    <property type="component" value="Unassembled WGS sequence"/>
</dbReference>
<evidence type="ECO:0000256" key="2">
    <source>
        <dbReference type="ARBA" id="ARBA00023125"/>
    </source>
</evidence>
<evidence type="ECO:0000313" key="7">
    <source>
        <dbReference type="Proteomes" id="UP001631993"/>
    </source>
</evidence>
<dbReference type="RefSeq" id="WP_150469479.1">
    <property type="nucleotide sequence ID" value="NZ_BMVS01000024.1"/>
</dbReference>
<dbReference type="SUPFAM" id="SSF46689">
    <property type="entry name" value="Homeodomain-like"/>
    <property type="match status" value="1"/>
</dbReference>
<evidence type="ECO:0000256" key="3">
    <source>
        <dbReference type="ARBA" id="ARBA00023163"/>
    </source>
</evidence>
<evidence type="ECO:0000313" key="6">
    <source>
        <dbReference type="EMBL" id="MFM9648982.1"/>
    </source>
</evidence>
<keyword evidence="3" id="KW-0804">Transcription</keyword>
<dbReference type="InterPro" id="IPR025996">
    <property type="entry name" value="MT1864/Rv1816-like_C"/>
</dbReference>
<gene>
    <name evidence="6" type="ORF">ACKI1S_22880</name>
</gene>
<evidence type="ECO:0000259" key="5">
    <source>
        <dbReference type="PROSITE" id="PS50977"/>
    </source>
</evidence>
<dbReference type="Gene3D" id="1.10.357.10">
    <property type="entry name" value="Tetracycline Repressor, domain 2"/>
    <property type="match status" value="1"/>
</dbReference>
<name>A0ABW9ILJ3_STRGJ</name>
<keyword evidence="2 4" id="KW-0238">DNA-binding</keyword>
<evidence type="ECO:0000256" key="1">
    <source>
        <dbReference type="ARBA" id="ARBA00023015"/>
    </source>
</evidence>
<protein>
    <submittedName>
        <fullName evidence="6">TetR/AcrR family transcriptional regulator</fullName>
    </submittedName>
</protein>
<accession>A0ABW9ILJ3</accession>
<dbReference type="InterPro" id="IPR001647">
    <property type="entry name" value="HTH_TetR"/>
</dbReference>
<feature type="DNA-binding region" description="H-T-H motif" evidence="4">
    <location>
        <begin position="32"/>
        <end position="51"/>
    </location>
</feature>
<feature type="domain" description="HTH tetR-type" evidence="5">
    <location>
        <begin position="9"/>
        <end position="69"/>
    </location>
</feature>
<dbReference type="PROSITE" id="PS50977">
    <property type="entry name" value="HTH_TETR_2"/>
    <property type="match status" value="1"/>
</dbReference>
<dbReference type="Pfam" id="PF00440">
    <property type="entry name" value="TetR_N"/>
    <property type="match status" value="1"/>
</dbReference>
<dbReference type="EMBL" id="JBJVNE010000011">
    <property type="protein sequence ID" value="MFM9648982.1"/>
    <property type="molecule type" value="Genomic_DNA"/>
</dbReference>
<dbReference type="PANTHER" id="PTHR30055:SF209">
    <property type="entry name" value="POSSIBLE TRANSCRIPTIONAL REGULATORY PROTEIN (PROBABLY TETR-FAMILY)"/>
    <property type="match status" value="1"/>
</dbReference>
<dbReference type="SUPFAM" id="SSF48498">
    <property type="entry name" value="Tetracyclin repressor-like, C-terminal domain"/>
    <property type="match status" value="1"/>
</dbReference>
<evidence type="ECO:0000256" key="4">
    <source>
        <dbReference type="PROSITE-ProRule" id="PRU00335"/>
    </source>
</evidence>
<dbReference type="Pfam" id="PF13305">
    <property type="entry name" value="TetR_C_33"/>
    <property type="match status" value="1"/>
</dbReference>
<comment type="caution">
    <text evidence="6">The sequence shown here is derived from an EMBL/GenBank/DDBJ whole genome shotgun (WGS) entry which is preliminary data.</text>
</comment>
<dbReference type="PANTHER" id="PTHR30055">
    <property type="entry name" value="HTH-TYPE TRANSCRIPTIONAL REGULATOR RUTR"/>
    <property type="match status" value="1"/>
</dbReference>
<keyword evidence="7" id="KW-1185">Reference proteome</keyword>
<keyword evidence="1" id="KW-0805">Transcription regulation</keyword>
<dbReference type="GeneID" id="93766803"/>
<dbReference type="InterPro" id="IPR036271">
    <property type="entry name" value="Tet_transcr_reg_TetR-rel_C_sf"/>
</dbReference>
<sequence length="212" mass="22852">MAKPKTHDEALRLRLLHRAAATVFDRGTAALSLRQLAADAKTSTTAVYSLFGNKAGLLSGLYQEAVRLFVERLAAIRPTDDPAADVIRIGLAYREYAVANPHLYAILFSDRGAQCPSDADRPREVVETYRPLIEAVSRGQRAGQFTSDSTPEVIALSVWGTAHGLVSLVLSGNEPSELAVADCYERALQALVTGWREPAESDASNPEATDAT</sequence>
<dbReference type="InterPro" id="IPR050109">
    <property type="entry name" value="HTH-type_TetR-like_transc_reg"/>
</dbReference>
<reference evidence="6 7" key="1">
    <citation type="submission" date="2024-12" db="EMBL/GenBank/DDBJ databases">
        <title>Forecasting of Potato common scab and diversities of Pathogenic streptomyces spp. in china.</title>
        <authorList>
            <person name="Handique U."/>
            <person name="Wu J."/>
        </authorList>
    </citation>
    <scope>NUCLEOTIDE SEQUENCE [LARGE SCALE GENOMIC DNA]</scope>
    <source>
        <strain evidence="6 7">ZRIMU1585</strain>
    </source>
</reference>
<dbReference type="InterPro" id="IPR009057">
    <property type="entry name" value="Homeodomain-like_sf"/>
</dbReference>